<dbReference type="EMBL" id="JH930469">
    <property type="protein sequence ID" value="EKM60060.1"/>
    <property type="molecule type" value="Genomic_DNA"/>
</dbReference>
<dbReference type="Gene3D" id="1.25.40.10">
    <property type="entry name" value="Tetratricopeptide repeat domain"/>
    <property type="match status" value="1"/>
</dbReference>
<dbReference type="OrthoDB" id="185373at2759"/>
<dbReference type="AlphaFoldDB" id="K5WKW2"/>
<keyword evidence="2" id="KW-1185">Reference proteome</keyword>
<gene>
    <name evidence="1" type="ORF">PHACADRAFT_250923</name>
</gene>
<evidence type="ECO:0000313" key="1">
    <source>
        <dbReference type="EMBL" id="EKM60060.1"/>
    </source>
</evidence>
<dbReference type="Proteomes" id="UP000008370">
    <property type="component" value="Unassembled WGS sequence"/>
</dbReference>
<evidence type="ECO:0008006" key="3">
    <source>
        <dbReference type="Google" id="ProtNLM"/>
    </source>
</evidence>
<dbReference type="GeneID" id="18915062"/>
<evidence type="ECO:0000313" key="2">
    <source>
        <dbReference type="Proteomes" id="UP000008370"/>
    </source>
</evidence>
<dbReference type="HOGENOM" id="CLU_1133832_0_0_1"/>
<protein>
    <recommendedName>
        <fullName evidence="3">Pentacotripeptide-repeat region of PRORP domain-containing protein</fullName>
    </recommendedName>
</protein>
<name>K5WKW2_PHACS</name>
<dbReference type="KEGG" id="pco:PHACADRAFT_250923"/>
<proteinExistence type="predicted"/>
<dbReference type="InterPro" id="IPR011990">
    <property type="entry name" value="TPR-like_helical_dom_sf"/>
</dbReference>
<dbReference type="RefSeq" id="XP_007392607.1">
    <property type="nucleotide sequence ID" value="XM_007392545.1"/>
</dbReference>
<dbReference type="InParanoid" id="K5WKW2"/>
<reference evidence="1 2" key="1">
    <citation type="journal article" date="2012" name="BMC Genomics">
        <title>Comparative genomics of the white-rot fungi, Phanerochaete carnosa and P. chrysosporium, to elucidate the genetic basis of the distinct wood types they colonize.</title>
        <authorList>
            <person name="Suzuki H."/>
            <person name="MacDonald J."/>
            <person name="Syed K."/>
            <person name="Salamov A."/>
            <person name="Hori C."/>
            <person name="Aerts A."/>
            <person name="Henrissat B."/>
            <person name="Wiebenga A."/>
            <person name="vanKuyk P.A."/>
            <person name="Barry K."/>
            <person name="Lindquist E."/>
            <person name="LaButti K."/>
            <person name="Lapidus A."/>
            <person name="Lucas S."/>
            <person name="Coutinho P."/>
            <person name="Gong Y."/>
            <person name="Samejima M."/>
            <person name="Mahadevan R."/>
            <person name="Abou-Zaid M."/>
            <person name="de Vries R.P."/>
            <person name="Igarashi K."/>
            <person name="Yadav J.S."/>
            <person name="Grigoriev I.V."/>
            <person name="Master E.R."/>
        </authorList>
    </citation>
    <scope>NUCLEOTIDE SEQUENCE [LARGE SCALE GENOMIC DNA]</scope>
    <source>
        <strain evidence="1 2">HHB-10118-sp</strain>
    </source>
</reference>
<sequence>MKKAGPKPDVSSFNAFMKYYSCSKDLKAISGTMREMDSLGMYGDVYTASVLLPALHLLRTDATQLVLELLRQNDVTVDTNACDTLLEYLVRSDNDTAFDAAFAVIEHMEAHVTETAPGAKTYGTVLRGIERRVWSDQTLASRYWRATIKKMNGYQQRDLIATSLIGTLKVIEACCENPTARAIRQAMIYYRMHKQGKRHLTRHNVDHRIWSKLMDHVIRRHEWKIADELARDIEPVRNNLSPGMIRLLERARARDAST</sequence>
<organism evidence="1 2">
    <name type="scientific">Phanerochaete carnosa (strain HHB-10118-sp)</name>
    <name type="common">White-rot fungus</name>
    <name type="synonym">Peniophora carnosa</name>
    <dbReference type="NCBI Taxonomy" id="650164"/>
    <lineage>
        <taxon>Eukaryota</taxon>
        <taxon>Fungi</taxon>
        <taxon>Dikarya</taxon>
        <taxon>Basidiomycota</taxon>
        <taxon>Agaricomycotina</taxon>
        <taxon>Agaricomycetes</taxon>
        <taxon>Polyporales</taxon>
        <taxon>Phanerochaetaceae</taxon>
        <taxon>Phanerochaete</taxon>
    </lineage>
</organism>
<accession>K5WKW2</accession>